<protein>
    <submittedName>
        <fullName evidence="1">Uncharacterized protein</fullName>
    </submittedName>
</protein>
<reference evidence="1" key="1">
    <citation type="journal article" date="2022" name="bioRxiv">
        <title>Sequencing and chromosome-scale assembly of the giantPleurodeles waltlgenome.</title>
        <authorList>
            <person name="Brown T."/>
            <person name="Elewa A."/>
            <person name="Iarovenko S."/>
            <person name="Subramanian E."/>
            <person name="Araus A.J."/>
            <person name="Petzold A."/>
            <person name="Susuki M."/>
            <person name="Suzuki K.-i.T."/>
            <person name="Hayashi T."/>
            <person name="Toyoda A."/>
            <person name="Oliveira C."/>
            <person name="Osipova E."/>
            <person name="Leigh N.D."/>
            <person name="Simon A."/>
            <person name="Yun M.H."/>
        </authorList>
    </citation>
    <scope>NUCLEOTIDE SEQUENCE</scope>
    <source>
        <strain evidence="1">20211129_DDA</strain>
        <tissue evidence="1">Liver</tissue>
    </source>
</reference>
<accession>A0AAV7R1A5</accession>
<proteinExistence type="predicted"/>
<dbReference type="EMBL" id="JANPWB010000010">
    <property type="protein sequence ID" value="KAJ1144513.1"/>
    <property type="molecule type" value="Genomic_DNA"/>
</dbReference>
<organism evidence="1 2">
    <name type="scientific">Pleurodeles waltl</name>
    <name type="common">Iberian ribbed newt</name>
    <dbReference type="NCBI Taxonomy" id="8319"/>
    <lineage>
        <taxon>Eukaryota</taxon>
        <taxon>Metazoa</taxon>
        <taxon>Chordata</taxon>
        <taxon>Craniata</taxon>
        <taxon>Vertebrata</taxon>
        <taxon>Euteleostomi</taxon>
        <taxon>Amphibia</taxon>
        <taxon>Batrachia</taxon>
        <taxon>Caudata</taxon>
        <taxon>Salamandroidea</taxon>
        <taxon>Salamandridae</taxon>
        <taxon>Pleurodelinae</taxon>
        <taxon>Pleurodeles</taxon>
    </lineage>
</organism>
<keyword evidence="2" id="KW-1185">Reference proteome</keyword>
<name>A0AAV7R1A5_PLEWA</name>
<evidence type="ECO:0000313" key="2">
    <source>
        <dbReference type="Proteomes" id="UP001066276"/>
    </source>
</evidence>
<comment type="caution">
    <text evidence="1">The sequence shown here is derived from an EMBL/GenBank/DDBJ whole genome shotgun (WGS) entry which is preliminary data.</text>
</comment>
<sequence length="87" mass="9245">MRAIARGYKNKDGAADPAVARVSAQTSVAPYNIGDESPRPQQCHSLNCAWCAVSATVMDSCTAAPKPVYQNPACTEDHAPVSRQRKG</sequence>
<dbReference type="AlphaFoldDB" id="A0AAV7R1A5"/>
<evidence type="ECO:0000313" key="1">
    <source>
        <dbReference type="EMBL" id="KAJ1144513.1"/>
    </source>
</evidence>
<gene>
    <name evidence="1" type="ORF">NDU88_010811</name>
</gene>
<dbReference type="Proteomes" id="UP001066276">
    <property type="component" value="Chromosome 6"/>
</dbReference>